<dbReference type="EMBL" id="SCKW01000024">
    <property type="protein sequence ID" value="RWZ78980.1"/>
    <property type="molecule type" value="Genomic_DNA"/>
</dbReference>
<evidence type="ECO:0000313" key="2">
    <source>
        <dbReference type="Proteomes" id="UP000289269"/>
    </source>
</evidence>
<dbReference type="Proteomes" id="UP000289269">
    <property type="component" value="Unassembled WGS sequence"/>
</dbReference>
<gene>
    <name evidence="1" type="ORF">EOT04_02485</name>
</gene>
<evidence type="ECO:0000313" key="1">
    <source>
        <dbReference type="EMBL" id="RWZ78980.1"/>
    </source>
</evidence>
<organism evidence="1 2">
    <name type="scientific">Candidatus Chaera renei</name>
    <dbReference type="NCBI Taxonomy" id="2506947"/>
    <lineage>
        <taxon>Bacteria</taxon>
        <taxon>Candidatus Saccharimonadota</taxon>
        <taxon>Candidatus Saccharimonadia</taxon>
        <taxon>Candidatus Saccharimonadales</taxon>
        <taxon>Candidatus Saccharimonadaceae</taxon>
        <taxon>Candidatus Chaera</taxon>
    </lineage>
</organism>
<comment type="caution">
    <text evidence="1">The sequence shown here is derived from an EMBL/GenBank/DDBJ whole genome shotgun (WGS) entry which is preliminary data.</text>
</comment>
<keyword evidence="2" id="KW-1185">Reference proteome</keyword>
<accession>A0A4Q0AIE9</accession>
<protein>
    <submittedName>
        <fullName evidence="1">Uncharacterized protein</fullName>
    </submittedName>
</protein>
<reference evidence="1" key="1">
    <citation type="submission" date="2019-01" db="EMBL/GenBank/DDBJ databases">
        <title>Genomic signatures and co-occurrence patterns of the ultra-small Saccharimodia (Patescibacteria phylum) suggest a symbiotic lifestyle.</title>
        <authorList>
            <person name="Lemos L."/>
            <person name="Medeiros J."/>
            <person name="Andreote F."/>
            <person name="Fernandes G."/>
            <person name="Varani A."/>
            <person name="Oliveira G."/>
            <person name="Pylro V."/>
        </authorList>
    </citation>
    <scope>NUCLEOTIDE SEQUENCE [LARGE SCALE GENOMIC DNA]</scope>
    <source>
        <strain evidence="1">AMD01</strain>
    </source>
</reference>
<sequence>MAEVHKSQGEWLGQPADNELLGEAYEAGWRSIMSAPLISAQVFEETIGQGSSGHGGRKNDELEEVFLSPSLTPTPSMQELLGATWENAYLSYTAALTKLGNYNMVTLTLEQLVCTLESSQLPPKVLIVAEHHIWPERVNKAKTIFYNTLSEGLVINPEDQTIIGVEDIIRYVPNRHWPNVTFRRRLDIGLCLAIKQLAKMISQ</sequence>
<name>A0A4Q0AIE9_9BACT</name>
<proteinExistence type="predicted"/>
<dbReference type="AlphaFoldDB" id="A0A4Q0AIE9"/>